<organism evidence="2 3">
    <name type="scientific">Haloarcula pellucida</name>
    <dbReference type="NCBI Taxonomy" id="1427151"/>
    <lineage>
        <taxon>Archaea</taxon>
        <taxon>Methanobacteriati</taxon>
        <taxon>Methanobacteriota</taxon>
        <taxon>Stenosarchaea group</taxon>
        <taxon>Halobacteria</taxon>
        <taxon>Halobacteriales</taxon>
        <taxon>Haloarculaceae</taxon>
        <taxon>Haloarcula</taxon>
    </lineage>
</organism>
<feature type="transmembrane region" description="Helical" evidence="1">
    <location>
        <begin position="43"/>
        <end position="75"/>
    </location>
</feature>
<protein>
    <submittedName>
        <fullName evidence="2">Uncharacterized protein</fullName>
    </submittedName>
</protein>
<keyword evidence="1" id="KW-1133">Transmembrane helix</keyword>
<dbReference type="Proteomes" id="UP000605784">
    <property type="component" value="Unassembled WGS sequence"/>
</dbReference>
<reference evidence="2" key="1">
    <citation type="journal article" date="2014" name="Int. J. Syst. Evol. Microbiol.">
        <title>Complete genome sequence of Corynebacterium casei LMG S-19264T (=DSM 44701T), isolated from a smear-ripened cheese.</title>
        <authorList>
            <consortium name="US DOE Joint Genome Institute (JGI-PGF)"/>
            <person name="Walter F."/>
            <person name="Albersmeier A."/>
            <person name="Kalinowski J."/>
            <person name="Ruckert C."/>
        </authorList>
    </citation>
    <scope>NUCLEOTIDE SEQUENCE</scope>
    <source>
        <strain evidence="2">JCM 17820</strain>
    </source>
</reference>
<accession>A0A830GS30</accession>
<dbReference type="RefSeq" id="WP_189001460.1">
    <property type="nucleotide sequence ID" value="NZ_BMOU01000007.1"/>
</dbReference>
<dbReference type="AlphaFoldDB" id="A0A830GS30"/>
<name>A0A830GS30_9EURY</name>
<keyword evidence="1" id="KW-0812">Transmembrane</keyword>
<gene>
    <name evidence="2" type="ORF">GCM10009030_36240</name>
</gene>
<proteinExistence type="predicted"/>
<reference evidence="2" key="2">
    <citation type="submission" date="2020-09" db="EMBL/GenBank/DDBJ databases">
        <authorList>
            <person name="Sun Q."/>
            <person name="Ohkuma M."/>
        </authorList>
    </citation>
    <scope>NUCLEOTIDE SEQUENCE</scope>
    <source>
        <strain evidence="2">JCM 17820</strain>
    </source>
</reference>
<feature type="transmembrane region" description="Helical" evidence="1">
    <location>
        <begin position="12"/>
        <end position="31"/>
    </location>
</feature>
<keyword evidence="3" id="KW-1185">Reference proteome</keyword>
<evidence type="ECO:0000313" key="3">
    <source>
        <dbReference type="Proteomes" id="UP000605784"/>
    </source>
</evidence>
<comment type="caution">
    <text evidence="2">The sequence shown here is derived from an EMBL/GenBank/DDBJ whole genome shotgun (WGS) entry which is preliminary data.</text>
</comment>
<feature type="transmembrane region" description="Helical" evidence="1">
    <location>
        <begin position="95"/>
        <end position="122"/>
    </location>
</feature>
<sequence length="131" mass="14264">MPSNTDRWTWYGLLVLFALPPMCLVLSRLSLRGFAMSMGGDPVTPLTAIAFFLLTTLAGWAGVLFGLALAVALWFDSRRLVGTDCDWRPTPLYALAGVVHAAGTMLFVPFVVSVPAVGYYLVRRRRVLSAG</sequence>
<dbReference type="EMBL" id="BMOU01000007">
    <property type="protein sequence ID" value="GGO02041.1"/>
    <property type="molecule type" value="Genomic_DNA"/>
</dbReference>
<evidence type="ECO:0000313" key="2">
    <source>
        <dbReference type="EMBL" id="GGO02041.1"/>
    </source>
</evidence>
<evidence type="ECO:0000256" key="1">
    <source>
        <dbReference type="SAM" id="Phobius"/>
    </source>
</evidence>
<keyword evidence="1" id="KW-0472">Membrane</keyword>